<keyword evidence="3" id="KW-1185">Reference proteome</keyword>
<feature type="region of interest" description="Disordered" evidence="1">
    <location>
        <begin position="312"/>
        <end position="355"/>
    </location>
</feature>
<evidence type="ECO:0000313" key="3">
    <source>
        <dbReference type="Proteomes" id="UP001597542"/>
    </source>
</evidence>
<sequence>MRGRVGGAVVAGVCGVEEVEQGAGRGVGQGEGAGAAQGFAGAGVGRGDGPGGGDVGGDSGAPLAQQQRGETVLGVVVEQVLQPCLPVRVAGRGGNEDDGHVRCGLLRVERVEGGVQVGRDGDGVRQGLAGRGDAEQAAQVGGGHEHRRCRAVLGCGGEHGQQQGAGRGVAAGPDQSEPVHAGQVERDPGALVRGRGVAARAGDGGVEGDVEHGRRRCGPGARSGADDTANARREHPHRALTRERVRLRCGSGRGGCAAAVVRAGLTGGVGVGGQVGVFVVVAGVQVGQAQLVHRRCDRRVVVAASAAGPVARLASPSREHEQGADRRGHTEPDEHLVAAPRHRSPGRFARTATDW</sequence>
<feature type="compositionally biased region" description="Gly residues" evidence="1">
    <location>
        <begin position="39"/>
        <end position="59"/>
    </location>
</feature>
<feature type="compositionally biased region" description="Basic and acidic residues" evidence="1">
    <location>
        <begin position="317"/>
        <end position="336"/>
    </location>
</feature>
<feature type="region of interest" description="Disordered" evidence="1">
    <location>
        <begin position="160"/>
        <end position="181"/>
    </location>
</feature>
<gene>
    <name evidence="2" type="ORF">ACFSUT_46360</name>
</gene>
<proteinExistence type="predicted"/>
<feature type="compositionally biased region" description="Gly residues" evidence="1">
    <location>
        <begin position="160"/>
        <end position="169"/>
    </location>
</feature>
<evidence type="ECO:0000313" key="2">
    <source>
        <dbReference type="EMBL" id="MFD2487768.1"/>
    </source>
</evidence>
<reference evidence="3" key="1">
    <citation type="journal article" date="2019" name="Int. J. Syst. Evol. Microbiol.">
        <title>The Global Catalogue of Microorganisms (GCM) 10K type strain sequencing project: providing services to taxonomists for standard genome sequencing and annotation.</title>
        <authorList>
            <consortium name="The Broad Institute Genomics Platform"/>
            <consortium name="The Broad Institute Genome Sequencing Center for Infectious Disease"/>
            <person name="Wu L."/>
            <person name="Ma J."/>
        </authorList>
    </citation>
    <scope>NUCLEOTIDE SEQUENCE [LARGE SCALE GENOMIC DNA]</scope>
    <source>
        <strain evidence="3">CGMCC 4.7638</strain>
    </source>
</reference>
<evidence type="ECO:0000256" key="1">
    <source>
        <dbReference type="SAM" id="MobiDB-lite"/>
    </source>
</evidence>
<comment type="caution">
    <text evidence="2">The sequence shown here is derived from an EMBL/GenBank/DDBJ whole genome shotgun (WGS) entry which is preliminary data.</text>
</comment>
<organism evidence="2 3">
    <name type="scientific">Amycolatopsis albidoflavus</name>
    <dbReference type="NCBI Taxonomy" id="102226"/>
    <lineage>
        <taxon>Bacteria</taxon>
        <taxon>Bacillati</taxon>
        <taxon>Actinomycetota</taxon>
        <taxon>Actinomycetes</taxon>
        <taxon>Pseudonocardiales</taxon>
        <taxon>Pseudonocardiaceae</taxon>
        <taxon>Amycolatopsis</taxon>
    </lineage>
</organism>
<feature type="region of interest" description="Disordered" evidence="1">
    <location>
        <begin position="200"/>
        <end position="235"/>
    </location>
</feature>
<name>A0ABW5IFD6_9PSEU</name>
<protein>
    <submittedName>
        <fullName evidence="2">Uncharacterized protein</fullName>
    </submittedName>
</protein>
<accession>A0ABW5IFD6</accession>
<dbReference type="RefSeq" id="WP_344266921.1">
    <property type="nucleotide sequence ID" value="NZ_BAAAHV010000005.1"/>
</dbReference>
<dbReference type="EMBL" id="JBHUKQ010000032">
    <property type="protein sequence ID" value="MFD2487768.1"/>
    <property type="molecule type" value="Genomic_DNA"/>
</dbReference>
<feature type="region of interest" description="Disordered" evidence="1">
    <location>
        <begin position="39"/>
        <end position="67"/>
    </location>
</feature>
<dbReference type="Proteomes" id="UP001597542">
    <property type="component" value="Unassembled WGS sequence"/>
</dbReference>